<dbReference type="CDD" id="cd07377">
    <property type="entry name" value="WHTH_GntR"/>
    <property type="match status" value="1"/>
</dbReference>
<dbReference type="InterPro" id="IPR000524">
    <property type="entry name" value="Tscrpt_reg_HTH_GntR"/>
</dbReference>
<dbReference type="PANTHER" id="PTHR38445">
    <property type="entry name" value="HTH-TYPE TRANSCRIPTIONAL REPRESSOR YTRA"/>
    <property type="match status" value="1"/>
</dbReference>
<keyword evidence="6" id="KW-1185">Reference proteome</keyword>
<sequence>MIMELDYQSEVPVYLQIRNEIVKGIGRGQIDFGEQLPTVRSLAADIGVNTMTVSKAYKLLDQQGYIVTDRRRGAVVCAKNQMPDFASNEGHRKELILLASEAALGGCSREEFLDMCREAYVET</sequence>
<dbReference type="SUPFAM" id="SSF46785">
    <property type="entry name" value="Winged helix' DNA-binding domain"/>
    <property type="match status" value="1"/>
</dbReference>
<reference evidence="5 6" key="1">
    <citation type="journal article" date="2020" name="New Microbes New Infect">
        <title>Sellimonas caecigallum sp. nov., description and genome sequence of a new member of the Sellimonas genus isolated from the cecum of feral chicken.</title>
        <authorList>
            <person name="Wongkuna S."/>
            <person name="Ghimire S."/>
            <person name="Antony L."/>
            <person name="Chankhamhaengdecha S."/>
            <person name="Janvilisri T."/>
            <person name="Scaria J."/>
        </authorList>
    </citation>
    <scope>NUCLEOTIDE SEQUENCE [LARGE SCALE GENOMIC DNA]</scope>
    <source>
        <strain evidence="5 6">SW451</strain>
    </source>
</reference>
<organism evidence="5 6">
    <name type="scientific">Sellimonas caecigallum</name>
    <dbReference type="NCBI Taxonomy" id="2592333"/>
    <lineage>
        <taxon>Bacteria</taxon>
        <taxon>Bacillati</taxon>
        <taxon>Bacillota</taxon>
        <taxon>Clostridia</taxon>
        <taxon>Lachnospirales</taxon>
        <taxon>Lachnospiraceae</taxon>
        <taxon>Sellimonas</taxon>
    </lineage>
</organism>
<dbReference type="InterPro" id="IPR036390">
    <property type="entry name" value="WH_DNA-bd_sf"/>
</dbReference>
<accession>A0ABS7L4U9</accession>
<proteinExistence type="predicted"/>
<comment type="caution">
    <text evidence="5">The sequence shown here is derived from an EMBL/GenBank/DDBJ whole genome shotgun (WGS) entry which is preliminary data.</text>
</comment>
<dbReference type="EMBL" id="VIRV01000002">
    <property type="protein sequence ID" value="MBY0757992.1"/>
    <property type="molecule type" value="Genomic_DNA"/>
</dbReference>
<keyword evidence="2" id="KW-0238">DNA-binding</keyword>
<name>A0ABS7L4U9_9FIRM</name>
<evidence type="ECO:0000259" key="4">
    <source>
        <dbReference type="PROSITE" id="PS50949"/>
    </source>
</evidence>
<keyword evidence="3" id="KW-0804">Transcription</keyword>
<evidence type="ECO:0000256" key="2">
    <source>
        <dbReference type="ARBA" id="ARBA00023125"/>
    </source>
</evidence>
<evidence type="ECO:0000313" key="6">
    <source>
        <dbReference type="Proteomes" id="UP000779049"/>
    </source>
</evidence>
<evidence type="ECO:0000313" key="5">
    <source>
        <dbReference type="EMBL" id="MBY0757992.1"/>
    </source>
</evidence>
<dbReference type="InterPro" id="IPR036388">
    <property type="entry name" value="WH-like_DNA-bd_sf"/>
</dbReference>
<dbReference type="PROSITE" id="PS50949">
    <property type="entry name" value="HTH_GNTR"/>
    <property type="match status" value="1"/>
</dbReference>
<dbReference type="Proteomes" id="UP000779049">
    <property type="component" value="Unassembled WGS sequence"/>
</dbReference>
<dbReference type="Gene3D" id="1.10.10.10">
    <property type="entry name" value="Winged helix-like DNA-binding domain superfamily/Winged helix DNA-binding domain"/>
    <property type="match status" value="1"/>
</dbReference>
<dbReference type="Pfam" id="PF00392">
    <property type="entry name" value="GntR"/>
    <property type="match status" value="1"/>
</dbReference>
<evidence type="ECO:0000256" key="3">
    <source>
        <dbReference type="ARBA" id="ARBA00023163"/>
    </source>
</evidence>
<dbReference type="SMART" id="SM00345">
    <property type="entry name" value="HTH_GNTR"/>
    <property type="match status" value="1"/>
</dbReference>
<dbReference type="PANTHER" id="PTHR38445:SF12">
    <property type="entry name" value="GNTR-FAMILY TRANSCRIPTIONAL REGULATOR"/>
    <property type="match status" value="1"/>
</dbReference>
<gene>
    <name evidence="5" type="ORF">FLB61_02580</name>
</gene>
<evidence type="ECO:0000256" key="1">
    <source>
        <dbReference type="ARBA" id="ARBA00023015"/>
    </source>
</evidence>
<keyword evidence="1" id="KW-0805">Transcription regulation</keyword>
<dbReference type="RefSeq" id="WP_087199782.1">
    <property type="nucleotide sequence ID" value="NZ_CP173660.1"/>
</dbReference>
<feature type="domain" description="HTH gntR-type" evidence="4">
    <location>
        <begin position="11"/>
        <end position="79"/>
    </location>
</feature>
<protein>
    <submittedName>
        <fullName evidence="5">GntR family transcriptional regulator</fullName>
    </submittedName>
</protein>